<feature type="compositionally biased region" description="Basic and acidic residues" evidence="5">
    <location>
        <begin position="485"/>
        <end position="523"/>
    </location>
</feature>
<dbReference type="Proteomes" id="UP001295684">
    <property type="component" value="Unassembled WGS sequence"/>
</dbReference>
<dbReference type="PROSITE" id="PS01360">
    <property type="entry name" value="ZF_MYND_1"/>
    <property type="match status" value="1"/>
</dbReference>
<evidence type="ECO:0000256" key="5">
    <source>
        <dbReference type="SAM" id="MobiDB-lite"/>
    </source>
</evidence>
<feature type="compositionally biased region" description="Polar residues" evidence="5">
    <location>
        <begin position="526"/>
        <end position="537"/>
    </location>
</feature>
<dbReference type="InterPro" id="IPR052298">
    <property type="entry name" value="ZMYND10"/>
</dbReference>
<dbReference type="PROSITE" id="PS50865">
    <property type="entry name" value="ZF_MYND_2"/>
    <property type="match status" value="1"/>
</dbReference>
<evidence type="ECO:0000313" key="8">
    <source>
        <dbReference type="Proteomes" id="UP001295684"/>
    </source>
</evidence>
<keyword evidence="1" id="KW-0479">Metal-binding</keyword>
<dbReference type="GO" id="GO:0005737">
    <property type="term" value="C:cytoplasm"/>
    <property type="evidence" value="ECO:0007669"/>
    <property type="project" value="TreeGrafter"/>
</dbReference>
<evidence type="ECO:0000256" key="3">
    <source>
        <dbReference type="ARBA" id="ARBA00022833"/>
    </source>
</evidence>
<feature type="compositionally biased region" description="Basic and acidic residues" evidence="5">
    <location>
        <begin position="446"/>
        <end position="475"/>
    </location>
</feature>
<gene>
    <name evidence="7" type="ORF">ECRASSUSDP1_LOCUS3524</name>
</gene>
<dbReference type="Gene3D" id="6.10.140.2220">
    <property type="match status" value="1"/>
</dbReference>
<evidence type="ECO:0000256" key="1">
    <source>
        <dbReference type="ARBA" id="ARBA00022723"/>
    </source>
</evidence>
<organism evidence="7 8">
    <name type="scientific">Euplotes crassus</name>
    <dbReference type="NCBI Taxonomy" id="5936"/>
    <lineage>
        <taxon>Eukaryota</taxon>
        <taxon>Sar</taxon>
        <taxon>Alveolata</taxon>
        <taxon>Ciliophora</taxon>
        <taxon>Intramacronucleata</taxon>
        <taxon>Spirotrichea</taxon>
        <taxon>Hypotrichia</taxon>
        <taxon>Euplotida</taxon>
        <taxon>Euplotidae</taxon>
        <taxon>Moneuplotes</taxon>
    </lineage>
</organism>
<keyword evidence="3" id="KW-0862">Zinc</keyword>
<protein>
    <recommendedName>
        <fullName evidence="6">MYND-type domain-containing protein</fullName>
    </recommendedName>
</protein>
<dbReference type="AlphaFoldDB" id="A0AAD1U4J9"/>
<comment type="caution">
    <text evidence="7">The sequence shown here is derived from an EMBL/GenBank/DDBJ whole genome shotgun (WGS) entry which is preliminary data.</text>
</comment>
<dbReference type="SUPFAM" id="SSF144232">
    <property type="entry name" value="HIT/MYND zinc finger-like"/>
    <property type="match status" value="1"/>
</dbReference>
<evidence type="ECO:0000256" key="4">
    <source>
        <dbReference type="PROSITE-ProRule" id="PRU00134"/>
    </source>
</evidence>
<sequence>MNDNLGVDEIITPFEMQHLISTLDKVDIALYGSKEWLKHHEKIEKMNNQGHRNALNGDEKGMVEDFVTGADSGQNQVETLIYDLLVTEAWKDNIFPRVKNSLAKGFSLKSYMLMYHEATVINLLEILMFHREAIEECQDSVIELIDYCYRKFIWLMNLGDSKPKDHTGKELLDQSREDEIKRQHVEIQFSIAIICISIIRFISDNLSNLNIPVVHQMMEVNDIPCILIPLLEEKPWIRTNSKGEKEVYEDQKWQLKKDAQQVPKVEAQIWLTIFSLFMCGDAQRKYEVTTFRKSNLLRLRKFMNEVLIDQIPVLTEMLRSLEELSMIQESTIASSNPFVVQVLPEIREGITKGKDWKEIAEYQTKHYFELSETETKEEMKGIMSLYSTDMLEDFLDQPKCGHCGKEAKNRCSRCKHEWYCSRDCQMRAWKAHKKLCALLAESIKNDENSTKKDKKKQEKTESKPLIQEIKKENEPVKNYTQEPQENSKVEEPEVAKVEEVEDSKISENKKPIIEEVKESKIDEIPESSSPDTLPSNTEAKEVASTPNEHDSGSEAEGEIDFEECD</sequence>
<dbReference type="Pfam" id="PF01753">
    <property type="entry name" value="zf-MYND"/>
    <property type="match status" value="1"/>
</dbReference>
<feature type="region of interest" description="Disordered" evidence="5">
    <location>
        <begin position="446"/>
        <end position="565"/>
    </location>
</feature>
<evidence type="ECO:0000313" key="7">
    <source>
        <dbReference type="EMBL" id="CAI2362202.1"/>
    </source>
</evidence>
<dbReference type="PANTHER" id="PTHR13244">
    <property type="entry name" value="ZINC FINGER MYND DOMAIN CONTAINING PROTEIN 10"/>
    <property type="match status" value="1"/>
</dbReference>
<feature type="domain" description="MYND-type" evidence="6">
    <location>
        <begin position="400"/>
        <end position="436"/>
    </location>
</feature>
<feature type="compositionally biased region" description="Acidic residues" evidence="5">
    <location>
        <begin position="553"/>
        <end position="565"/>
    </location>
</feature>
<keyword evidence="2 4" id="KW-0863">Zinc-finger</keyword>
<keyword evidence="8" id="KW-1185">Reference proteome</keyword>
<dbReference type="PANTHER" id="PTHR13244:SF7">
    <property type="entry name" value="ZINC FINGER MYND DOMAIN-CONTAINING PROTEIN 10"/>
    <property type="match status" value="1"/>
</dbReference>
<accession>A0AAD1U4J9</accession>
<proteinExistence type="predicted"/>
<evidence type="ECO:0000259" key="6">
    <source>
        <dbReference type="PROSITE" id="PS50865"/>
    </source>
</evidence>
<dbReference type="GO" id="GO:0008270">
    <property type="term" value="F:zinc ion binding"/>
    <property type="evidence" value="ECO:0007669"/>
    <property type="project" value="UniProtKB-KW"/>
</dbReference>
<name>A0AAD1U4J9_EUPCR</name>
<dbReference type="EMBL" id="CAMPGE010003370">
    <property type="protein sequence ID" value="CAI2362202.1"/>
    <property type="molecule type" value="Genomic_DNA"/>
</dbReference>
<dbReference type="InterPro" id="IPR002893">
    <property type="entry name" value="Znf_MYND"/>
</dbReference>
<reference evidence="7" key="1">
    <citation type="submission" date="2023-07" db="EMBL/GenBank/DDBJ databases">
        <authorList>
            <consortium name="AG Swart"/>
            <person name="Singh M."/>
            <person name="Singh A."/>
            <person name="Seah K."/>
            <person name="Emmerich C."/>
        </authorList>
    </citation>
    <scope>NUCLEOTIDE SEQUENCE</scope>
    <source>
        <strain evidence="7">DP1</strain>
    </source>
</reference>
<evidence type="ECO:0000256" key="2">
    <source>
        <dbReference type="ARBA" id="ARBA00022771"/>
    </source>
</evidence>